<dbReference type="InterPro" id="IPR008136">
    <property type="entry name" value="CinA_C"/>
</dbReference>
<sequence length="170" mass="18260">MKHMKDDCSALGEQLCQRGLRLVTAESCTAGMVAAALGDIEGCGQWLEGAFVTYTEEAKQVMLGIPREDMQRYGLTSEAIAERMARGALRGSAASLAISNTGVAGPDDAPDGTPAGTVCFAWIFHEGDWQTVRTATRRFSGNRQSVREQATHFSIAQALQLLQTPRPARG</sequence>
<dbReference type="Gene3D" id="3.90.950.20">
    <property type="entry name" value="CinA-like"/>
    <property type="match status" value="1"/>
</dbReference>
<dbReference type="InterPro" id="IPR036653">
    <property type="entry name" value="CinA-like_C"/>
</dbReference>
<dbReference type="EMBL" id="CP008956">
    <property type="protein sequence ID" value="QJQ01306.1"/>
    <property type="molecule type" value="Genomic_DNA"/>
</dbReference>
<evidence type="ECO:0000313" key="3">
    <source>
        <dbReference type="Proteomes" id="UP000501648"/>
    </source>
</evidence>
<gene>
    <name evidence="2" type="ORF">C798_13980</name>
</gene>
<evidence type="ECO:0000313" key="2">
    <source>
        <dbReference type="EMBL" id="QJQ01306.1"/>
    </source>
</evidence>
<dbReference type="RefSeq" id="WP_017453536.1">
    <property type="nucleotide sequence ID" value="NZ_CP008956.1"/>
</dbReference>
<dbReference type="SUPFAM" id="SSF142433">
    <property type="entry name" value="CinA-like"/>
    <property type="match status" value="1"/>
</dbReference>
<dbReference type="NCBIfam" id="TIGR00199">
    <property type="entry name" value="PncC_domain"/>
    <property type="match status" value="1"/>
</dbReference>
<evidence type="ECO:0000259" key="1">
    <source>
        <dbReference type="Pfam" id="PF02464"/>
    </source>
</evidence>
<feature type="domain" description="CinA C-terminal" evidence="1">
    <location>
        <begin position="10"/>
        <end position="160"/>
    </location>
</feature>
<reference evidence="2 3" key="1">
    <citation type="journal article" date="2012" name="J. Bacteriol.">
        <title>Genome sequence of the pathogenic Herbaspirillum seropedicae strain Os34, isolated from rice roots.</title>
        <authorList>
            <person name="Ye W."/>
            <person name="Ye S."/>
            <person name="Liu J."/>
            <person name="Chang S."/>
            <person name="Chen M."/>
            <person name="Zhu B."/>
            <person name="Guo L."/>
            <person name="An Q."/>
        </authorList>
    </citation>
    <scope>NUCLEOTIDE SEQUENCE [LARGE SCALE GENOMIC DNA]</scope>
    <source>
        <strain evidence="2 3">Os34</strain>
    </source>
</reference>
<dbReference type="AlphaFoldDB" id="A0A6M3ZRX0"/>
<accession>A0A6M3ZRX0</accession>
<protein>
    <submittedName>
        <fullName evidence="2">CinA family protein</fullName>
    </submittedName>
</protein>
<dbReference type="Pfam" id="PF02464">
    <property type="entry name" value="CinA"/>
    <property type="match status" value="1"/>
</dbReference>
<dbReference type="Proteomes" id="UP000501648">
    <property type="component" value="Chromosome"/>
</dbReference>
<name>A0A6M3ZRX0_9BURK</name>
<organism evidence="2 3">
    <name type="scientific">Herbaspirillum rubrisubalbicans Os34</name>
    <dbReference type="NCBI Taxonomy" id="1235827"/>
    <lineage>
        <taxon>Bacteria</taxon>
        <taxon>Pseudomonadati</taxon>
        <taxon>Pseudomonadota</taxon>
        <taxon>Betaproteobacteria</taxon>
        <taxon>Burkholderiales</taxon>
        <taxon>Oxalobacteraceae</taxon>
        <taxon>Herbaspirillum</taxon>
    </lineage>
</organism>
<proteinExistence type="predicted"/>